<evidence type="ECO:0000313" key="2">
    <source>
        <dbReference type="Proteomes" id="UP000244168"/>
    </source>
</evidence>
<keyword evidence="2" id="KW-1185">Reference proteome</keyword>
<sequence length="72" mass="8201">MKLGMIVLFLLINSACTESTPVYICSSPHATRYHFRENCPGLSNCTYRKVKITLAEAKKQGKTLCHWEVDRP</sequence>
<gene>
    <name evidence="1" type="ORF">C8P68_11215</name>
</gene>
<evidence type="ECO:0000313" key="1">
    <source>
        <dbReference type="EMBL" id="PTQ92415.1"/>
    </source>
</evidence>
<dbReference type="EMBL" id="QAOQ01000012">
    <property type="protein sequence ID" value="PTQ92415.1"/>
    <property type="molecule type" value="Genomic_DNA"/>
</dbReference>
<organism evidence="1 2">
    <name type="scientific">Mucilaginibacter yixingensis</name>
    <dbReference type="NCBI Taxonomy" id="1295612"/>
    <lineage>
        <taxon>Bacteria</taxon>
        <taxon>Pseudomonadati</taxon>
        <taxon>Bacteroidota</taxon>
        <taxon>Sphingobacteriia</taxon>
        <taxon>Sphingobacteriales</taxon>
        <taxon>Sphingobacteriaceae</taxon>
        <taxon>Mucilaginibacter</taxon>
    </lineage>
</organism>
<reference evidence="1 2" key="1">
    <citation type="submission" date="2018-04" db="EMBL/GenBank/DDBJ databases">
        <title>Genomic Encyclopedia of Archaeal and Bacterial Type Strains, Phase II (KMG-II): from individual species to whole genera.</title>
        <authorList>
            <person name="Goeker M."/>
        </authorList>
    </citation>
    <scope>NUCLEOTIDE SEQUENCE [LARGE SCALE GENOMIC DNA]</scope>
    <source>
        <strain evidence="1 2">DSM 26809</strain>
    </source>
</reference>
<protein>
    <submittedName>
        <fullName evidence="1">Uncharacterized protein</fullName>
    </submittedName>
</protein>
<proteinExistence type="predicted"/>
<dbReference type="AlphaFoldDB" id="A0A2T5J4I1"/>
<accession>A0A2T5J4I1</accession>
<name>A0A2T5J4I1_9SPHI</name>
<dbReference type="OrthoDB" id="885042at2"/>
<dbReference type="Proteomes" id="UP000244168">
    <property type="component" value="Unassembled WGS sequence"/>
</dbReference>
<comment type="caution">
    <text evidence="1">The sequence shown here is derived from an EMBL/GenBank/DDBJ whole genome shotgun (WGS) entry which is preliminary data.</text>
</comment>